<dbReference type="OrthoDB" id="3544025at2"/>
<accession>A0A239HK32</accession>
<reference evidence="2 3" key="1">
    <citation type="submission" date="2017-06" db="EMBL/GenBank/DDBJ databases">
        <authorList>
            <person name="Kim H.J."/>
            <person name="Triplett B.A."/>
        </authorList>
    </citation>
    <scope>NUCLEOTIDE SEQUENCE [LARGE SCALE GENOMIC DNA]</scope>
    <source>
        <strain evidence="2 3">CGMCC 4.2132</strain>
    </source>
</reference>
<dbReference type="Proteomes" id="UP000198282">
    <property type="component" value="Unassembled WGS sequence"/>
</dbReference>
<organism evidence="2 3">
    <name type="scientific">Streptosporangium subroseum</name>
    <dbReference type="NCBI Taxonomy" id="106412"/>
    <lineage>
        <taxon>Bacteria</taxon>
        <taxon>Bacillati</taxon>
        <taxon>Actinomycetota</taxon>
        <taxon>Actinomycetes</taxon>
        <taxon>Streptosporangiales</taxon>
        <taxon>Streptosporangiaceae</taxon>
        <taxon>Streptosporangium</taxon>
    </lineage>
</organism>
<protein>
    <recommendedName>
        <fullName evidence="4">Peptidase inhibitor family I36</fullName>
    </recommendedName>
</protein>
<evidence type="ECO:0000313" key="3">
    <source>
        <dbReference type="Proteomes" id="UP000198282"/>
    </source>
</evidence>
<dbReference type="RefSeq" id="WP_089208523.1">
    <property type="nucleotide sequence ID" value="NZ_FZOD01000016.1"/>
</dbReference>
<evidence type="ECO:0000256" key="1">
    <source>
        <dbReference type="SAM" id="SignalP"/>
    </source>
</evidence>
<dbReference type="EMBL" id="FZOD01000016">
    <property type="protein sequence ID" value="SNS80624.1"/>
    <property type="molecule type" value="Genomic_DNA"/>
</dbReference>
<evidence type="ECO:0000313" key="2">
    <source>
        <dbReference type="EMBL" id="SNS80624.1"/>
    </source>
</evidence>
<dbReference type="AlphaFoldDB" id="A0A239HK32"/>
<feature type="signal peptide" evidence="1">
    <location>
        <begin position="1"/>
        <end position="30"/>
    </location>
</feature>
<evidence type="ECO:0008006" key="4">
    <source>
        <dbReference type="Google" id="ProtNLM"/>
    </source>
</evidence>
<feature type="chain" id="PRO_5012873341" description="Peptidase inhibitor family I36" evidence="1">
    <location>
        <begin position="31"/>
        <end position="111"/>
    </location>
</feature>
<gene>
    <name evidence="2" type="ORF">SAMN05216276_1016124</name>
</gene>
<name>A0A239HK32_9ACTN</name>
<proteinExistence type="predicted"/>
<keyword evidence="3" id="KW-1185">Reference proteome</keyword>
<keyword evidence="1" id="KW-0732">Signal</keyword>
<sequence length="111" mass="11427">MPTIKVKLALGLASVASLSVILGTVTPASADAASSGVTFWSGAFAGQSVTYADPSANCTTLPFTVHSEFNNTGKSIQVYKTADCTGQALTFPATDIHSFIGFDGRSFRATS</sequence>